<dbReference type="AlphaFoldDB" id="A0A834WZE2"/>
<dbReference type="Proteomes" id="UP000634136">
    <property type="component" value="Unassembled WGS sequence"/>
</dbReference>
<proteinExistence type="predicted"/>
<evidence type="ECO:0000256" key="1">
    <source>
        <dbReference type="SAM" id="MobiDB-lite"/>
    </source>
</evidence>
<protein>
    <submittedName>
        <fullName evidence="2">Uncharacterized protein</fullName>
    </submittedName>
</protein>
<evidence type="ECO:0000313" key="2">
    <source>
        <dbReference type="EMBL" id="KAF7835283.1"/>
    </source>
</evidence>
<accession>A0A834WZE2</accession>
<sequence length="44" mass="5199">MDRRGKRPWTDRPSSSLSQQPTSRQQPTPRLAVDPRRLQDVIRK</sequence>
<feature type="compositionally biased region" description="Low complexity" evidence="1">
    <location>
        <begin position="12"/>
        <end position="31"/>
    </location>
</feature>
<evidence type="ECO:0000313" key="3">
    <source>
        <dbReference type="Proteomes" id="UP000634136"/>
    </source>
</evidence>
<feature type="region of interest" description="Disordered" evidence="1">
    <location>
        <begin position="1"/>
        <end position="44"/>
    </location>
</feature>
<gene>
    <name evidence="2" type="ORF">G2W53_010142</name>
</gene>
<reference evidence="2" key="1">
    <citation type="submission" date="2020-09" db="EMBL/GenBank/DDBJ databases">
        <title>Genome-Enabled Discovery of Anthraquinone Biosynthesis in Senna tora.</title>
        <authorList>
            <person name="Kang S.-H."/>
            <person name="Pandey R.P."/>
            <person name="Lee C.-M."/>
            <person name="Sim J.-S."/>
            <person name="Jeong J.-T."/>
            <person name="Choi B.-S."/>
            <person name="Jung M."/>
            <person name="Ginzburg D."/>
            <person name="Zhao K."/>
            <person name="Won S.Y."/>
            <person name="Oh T.-J."/>
            <person name="Yu Y."/>
            <person name="Kim N.-H."/>
            <person name="Lee O.R."/>
            <person name="Lee T.-H."/>
            <person name="Bashyal P."/>
            <person name="Kim T.-S."/>
            <person name="Lee W.-H."/>
            <person name="Kawkins C."/>
            <person name="Kim C.-K."/>
            <person name="Kim J.S."/>
            <person name="Ahn B.O."/>
            <person name="Rhee S.Y."/>
            <person name="Sohng J.K."/>
        </authorList>
    </citation>
    <scope>NUCLEOTIDE SEQUENCE</scope>
    <source>
        <tissue evidence="2">Leaf</tissue>
    </source>
</reference>
<name>A0A834WZE2_9FABA</name>
<comment type="caution">
    <text evidence="2">The sequence shown here is derived from an EMBL/GenBank/DDBJ whole genome shotgun (WGS) entry which is preliminary data.</text>
</comment>
<keyword evidence="3" id="KW-1185">Reference proteome</keyword>
<organism evidence="2 3">
    <name type="scientific">Senna tora</name>
    <dbReference type="NCBI Taxonomy" id="362788"/>
    <lineage>
        <taxon>Eukaryota</taxon>
        <taxon>Viridiplantae</taxon>
        <taxon>Streptophyta</taxon>
        <taxon>Embryophyta</taxon>
        <taxon>Tracheophyta</taxon>
        <taxon>Spermatophyta</taxon>
        <taxon>Magnoliopsida</taxon>
        <taxon>eudicotyledons</taxon>
        <taxon>Gunneridae</taxon>
        <taxon>Pentapetalae</taxon>
        <taxon>rosids</taxon>
        <taxon>fabids</taxon>
        <taxon>Fabales</taxon>
        <taxon>Fabaceae</taxon>
        <taxon>Caesalpinioideae</taxon>
        <taxon>Cassia clade</taxon>
        <taxon>Senna</taxon>
    </lineage>
</organism>
<dbReference type="EMBL" id="JAAIUW010000004">
    <property type="protein sequence ID" value="KAF7835283.1"/>
    <property type="molecule type" value="Genomic_DNA"/>
</dbReference>
<feature type="compositionally biased region" description="Basic and acidic residues" evidence="1">
    <location>
        <begin position="33"/>
        <end position="44"/>
    </location>
</feature>